<dbReference type="OrthoDB" id="3240105at2759"/>
<evidence type="ECO:0000313" key="2">
    <source>
        <dbReference type="EMBL" id="TFK36076.1"/>
    </source>
</evidence>
<keyword evidence="3" id="KW-1185">Reference proteome</keyword>
<sequence length="105" mass="10830">MAPAKLGCAQNPDGSLKDVSKILWFNDKDEDMPLHAAPSASTSTSTSAAPPTLHPLFSSQTPAAAFITGSHCSKRPAHPSSHLLDPDNVMNISSASNSASSCGIK</sequence>
<feature type="compositionally biased region" description="Low complexity" evidence="1">
    <location>
        <begin position="34"/>
        <end position="55"/>
    </location>
</feature>
<feature type="region of interest" description="Disordered" evidence="1">
    <location>
        <begin position="33"/>
        <end position="55"/>
    </location>
</feature>
<proteinExistence type="predicted"/>
<evidence type="ECO:0000256" key="1">
    <source>
        <dbReference type="SAM" id="MobiDB-lite"/>
    </source>
</evidence>
<protein>
    <submittedName>
        <fullName evidence="2">Uncharacterized protein</fullName>
    </submittedName>
</protein>
<organism evidence="2 3">
    <name type="scientific">Crucibulum laeve</name>
    <dbReference type="NCBI Taxonomy" id="68775"/>
    <lineage>
        <taxon>Eukaryota</taxon>
        <taxon>Fungi</taxon>
        <taxon>Dikarya</taxon>
        <taxon>Basidiomycota</taxon>
        <taxon>Agaricomycotina</taxon>
        <taxon>Agaricomycetes</taxon>
        <taxon>Agaricomycetidae</taxon>
        <taxon>Agaricales</taxon>
        <taxon>Agaricineae</taxon>
        <taxon>Nidulariaceae</taxon>
        <taxon>Crucibulum</taxon>
    </lineage>
</organism>
<name>A0A5C3LVD4_9AGAR</name>
<dbReference type="AlphaFoldDB" id="A0A5C3LVD4"/>
<reference evidence="2 3" key="1">
    <citation type="journal article" date="2019" name="Nat. Ecol. Evol.">
        <title>Megaphylogeny resolves global patterns of mushroom evolution.</title>
        <authorList>
            <person name="Varga T."/>
            <person name="Krizsan K."/>
            <person name="Foldi C."/>
            <person name="Dima B."/>
            <person name="Sanchez-Garcia M."/>
            <person name="Sanchez-Ramirez S."/>
            <person name="Szollosi G.J."/>
            <person name="Szarkandi J.G."/>
            <person name="Papp V."/>
            <person name="Albert L."/>
            <person name="Andreopoulos W."/>
            <person name="Angelini C."/>
            <person name="Antonin V."/>
            <person name="Barry K.W."/>
            <person name="Bougher N.L."/>
            <person name="Buchanan P."/>
            <person name="Buyck B."/>
            <person name="Bense V."/>
            <person name="Catcheside P."/>
            <person name="Chovatia M."/>
            <person name="Cooper J."/>
            <person name="Damon W."/>
            <person name="Desjardin D."/>
            <person name="Finy P."/>
            <person name="Geml J."/>
            <person name="Haridas S."/>
            <person name="Hughes K."/>
            <person name="Justo A."/>
            <person name="Karasinski D."/>
            <person name="Kautmanova I."/>
            <person name="Kiss B."/>
            <person name="Kocsube S."/>
            <person name="Kotiranta H."/>
            <person name="LaButti K.M."/>
            <person name="Lechner B.E."/>
            <person name="Liimatainen K."/>
            <person name="Lipzen A."/>
            <person name="Lukacs Z."/>
            <person name="Mihaltcheva S."/>
            <person name="Morgado L.N."/>
            <person name="Niskanen T."/>
            <person name="Noordeloos M.E."/>
            <person name="Ohm R.A."/>
            <person name="Ortiz-Santana B."/>
            <person name="Ovrebo C."/>
            <person name="Racz N."/>
            <person name="Riley R."/>
            <person name="Savchenko A."/>
            <person name="Shiryaev A."/>
            <person name="Soop K."/>
            <person name="Spirin V."/>
            <person name="Szebenyi C."/>
            <person name="Tomsovsky M."/>
            <person name="Tulloss R.E."/>
            <person name="Uehling J."/>
            <person name="Grigoriev I.V."/>
            <person name="Vagvolgyi C."/>
            <person name="Papp T."/>
            <person name="Martin F.M."/>
            <person name="Miettinen O."/>
            <person name="Hibbett D.S."/>
            <person name="Nagy L.G."/>
        </authorList>
    </citation>
    <scope>NUCLEOTIDE SEQUENCE [LARGE SCALE GENOMIC DNA]</scope>
    <source>
        <strain evidence="2 3">CBS 166.37</strain>
    </source>
</reference>
<accession>A0A5C3LVD4</accession>
<feature type="region of interest" description="Disordered" evidence="1">
    <location>
        <begin position="70"/>
        <end position="89"/>
    </location>
</feature>
<evidence type="ECO:0000313" key="3">
    <source>
        <dbReference type="Proteomes" id="UP000308652"/>
    </source>
</evidence>
<dbReference type="Proteomes" id="UP000308652">
    <property type="component" value="Unassembled WGS sequence"/>
</dbReference>
<gene>
    <name evidence="2" type="ORF">BDQ12DRAFT_725378</name>
</gene>
<dbReference type="EMBL" id="ML213616">
    <property type="protein sequence ID" value="TFK36076.1"/>
    <property type="molecule type" value="Genomic_DNA"/>
</dbReference>